<dbReference type="RefSeq" id="XP_024385915.1">
    <property type="nucleotide sequence ID" value="XM_024530147.2"/>
</dbReference>
<dbReference type="EMBL" id="ABEU02000010">
    <property type="protein sequence ID" value="PNR47141.1"/>
    <property type="molecule type" value="Genomic_DNA"/>
</dbReference>
<evidence type="ECO:0000259" key="8">
    <source>
        <dbReference type="PROSITE" id="PS50114"/>
    </source>
</evidence>
<dbReference type="STRING" id="3218.A0A2K1K036"/>
<dbReference type="PANTHER" id="PTHR45658">
    <property type="entry name" value="GATA TRANSCRIPTION FACTOR"/>
    <property type="match status" value="1"/>
</dbReference>
<dbReference type="OrthoDB" id="2162994at2759"/>
<sequence length="476" mass="51800">MVSPYVLAGGFGSYGHPEVDKPALPEFFHIDDLLDFSCDDIGGPIVGGHLQLSGVTIESSVNGGETSISSSPLELESELIENAMQDIEVKADLCVPSDDLADLEWLSSFVEDSFTAVDTPEIFSRYGDFPSAINNSGELTPNMKLSNAYQPYQKSSPTSVLETSTTSSEFTGPDYRDVSVPGRARSKRSRTGVKTWTTRILSTSSSVNSLESMGADSYSLSYSPIMSSEDGSGDSTVDAGEQDDEDSQGSKRCKTNNGGQSQNQSKNSVSTNANSNGNSKGRKKNQDNSQPWRCMHCQTQRTPQWRTGPMGPKTLCNACGVRYKSGRLLPEYRPAGSPTYEASRHSHSHKKVLEMRRERELRMQQPGGHAVQQQGVHGPAALREKTNNIEAGVKGSSGEYVKSDYGSYGSKCLESMKARLSQPMDLPRPRKNELPKYPSNASGLEFSTCLTSTTAVLGSRVDFGVDDKSIREMREL</sequence>
<dbReference type="GO" id="GO:0008270">
    <property type="term" value="F:zinc ion binding"/>
    <property type="evidence" value="ECO:0007669"/>
    <property type="project" value="UniProtKB-KW"/>
</dbReference>
<dbReference type="GO" id="GO:0006357">
    <property type="term" value="P:regulation of transcription by RNA polymerase II"/>
    <property type="evidence" value="ECO:0000318"/>
    <property type="project" value="GO_Central"/>
</dbReference>
<evidence type="ECO:0000256" key="4">
    <source>
        <dbReference type="ARBA" id="ARBA00022833"/>
    </source>
</evidence>
<keyword evidence="5" id="KW-0010">Activator</keyword>
<dbReference type="PROSITE" id="PS00344">
    <property type="entry name" value="GATA_ZN_FINGER_1"/>
    <property type="match status" value="1"/>
</dbReference>
<proteinExistence type="inferred from homology"/>
<dbReference type="SUPFAM" id="SSF57716">
    <property type="entry name" value="Glucocorticoid receptor-like (DNA-binding domain)"/>
    <property type="match status" value="1"/>
</dbReference>
<keyword evidence="2" id="KW-0479">Metal-binding</keyword>
<gene>
    <name evidence="10" type="primary">LOC112287282</name>
    <name evidence="9" type="ORF">PHYPA_014261</name>
</gene>
<reference evidence="10" key="3">
    <citation type="submission" date="2020-12" db="UniProtKB">
        <authorList>
            <consortium name="EnsemblPlants"/>
        </authorList>
    </citation>
    <scope>IDENTIFICATION</scope>
</reference>
<reference evidence="9 11" key="1">
    <citation type="journal article" date="2008" name="Science">
        <title>The Physcomitrella genome reveals evolutionary insights into the conquest of land by plants.</title>
        <authorList>
            <person name="Rensing S."/>
            <person name="Lang D."/>
            <person name="Zimmer A."/>
            <person name="Terry A."/>
            <person name="Salamov A."/>
            <person name="Shapiro H."/>
            <person name="Nishiyama T."/>
            <person name="Perroud P.-F."/>
            <person name="Lindquist E."/>
            <person name="Kamisugi Y."/>
            <person name="Tanahashi T."/>
            <person name="Sakakibara K."/>
            <person name="Fujita T."/>
            <person name="Oishi K."/>
            <person name="Shin-I T."/>
            <person name="Kuroki Y."/>
            <person name="Toyoda A."/>
            <person name="Suzuki Y."/>
            <person name="Hashimoto A."/>
            <person name="Yamaguchi K."/>
            <person name="Sugano A."/>
            <person name="Kohara Y."/>
            <person name="Fujiyama A."/>
            <person name="Anterola A."/>
            <person name="Aoki S."/>
            <person name="Ashton N."/>
            <person name="Barbazuk W.B."/>
            <person name="Barker E."/>
            <person name="Bennetzen J."/>
            <person name="Bezanilla M."/>
            <person name="Blankenship R."/>
            <person name="Cho S.H."/>
            <person name="Dutcher S."/>
            <person name="Estelle M."/>
            <person name="Fawcett J.A."/>
            <person name="Gundlach H."/>
            <person name="Hanada K."/>
            <person name="Heyl A."/>
            <person name="Hicks K.A."/>
            <person name="Hugh J."/>
            <person name="Lohr M."/>
            <person name="Mayer K."/>
            <person name="Melkozernov A."/>
            <person name="Murata T."/>
            <person name="Nelson D."/>
            <person name="Pils B."/>
            <person name="Prigge M."/>
            <person name="Reiss B."/>
            <person name="Renner T."/>
            <person name="Rombauts S."/>
            <person name="Rushton P."/>
            <person name="Sanderfoot A."/>
            <person name="Schween G."/>
            <person name="Shiu S.-H."/>
            <person name="Stueber K."/>
            <person name="Theodoulou F.L."/>
            <person name="Tu H."/>
            <person name="Van de Peer Y."/>
            <person name="Verrier P.J."/>
            <person name="Waters E."/>
            <person name="Wood A."/>
            <person name="Yang L."/>
            <person name="Cove D."/>
            <person name="Cuming A."/>
            <person name="Hasebe M."/>
            <person name="Lucas S."/>
            <person name="Mishler D.B."/>
            <person name="Reski R."/>
            <person name="Grigoriev I."/>
            <person name="Quatrano R.S."/>
            <person name="Boore J.L."/>
        </authorList>
    </citation>
    <scope>NUCLEOTIDE SEQUENCE [LARGE SCALE GENOMIC DNA]</scope>
    <source>
        <strain evidence="10 11">cv. Gransden 2004</strain>
    </source>
</reference>
<evidence type="ECO:0000313" key="10">
    <source>
        <dbReference type="EnsemblPlants" id="Pp3c10_22600V3.1"/>
    </source>
</evidence>
<dbReference type="PaxDb" id="3218-PP1S32_226V6.1"/>
<dbReference type="CDD" id="cd00202">
    <property type="entry name" value="ZnF_GATA"/>
    <property type="match status" value="1"/>
</dbReference>
<evidence type="ECO:0000256" key="7">
    <source>
        <dbReference type="SAM" id="MobiDB-lite"/>
    </source>
</evidence>
<dbReference type="Gramene" id="Pp3c10_22600V3.1">
    <property type="protein sequence ID" value="Pp3c10_22600V3.1"/>
    <property type="gene ID" value="Pp3c10_22600"/>
</dbReference>
<evidence type="ECO:0000256" key="3">
    <source>
        <dbReference type="ARBA" id="ARBA00022771"/>
    </source>
</evidence>
<evidence type="ECO:0000256" key="2">
    <source>
        <dbReference type="ARBA" id="ARBA00022723"/>
    </source>
</evidence>
<accession>A0A2K1K036</accession>
<comment type="similarity">
    <text evidence="1">Belongs to the type IV zinc-finger family. Class A subfamily.</text>
</comment>
<reference evidence="9 11" key="2">
    <citation type="journal article" date="2018" name="Plant J.">
        <title>The Physcomitrella patens chromosome-scale assembly reveals moss genome structure and evolution.</title>
        <authorList>
            <person name="Lang D."/>
            <person name="Ullrich K.K."/>
            <person name="Murat F."/>
            <person name="Fuchs J."/>
            <person name="Jenkins J."/>
            <person name="Haas F.B."/>
            <person name="Piednoel M."/>
            <person name="Gundlach H."/>
            <person name="Van Bel M."/>
            <person name="Meyberg R."/>
            <person name="Vives C."/>
            <person name="Morata J."/>
            <person name="Symeonidi A."/>
            <person name="Hiss M."/>
            <person name="Muchero W."/>
            <person name="Kamisugi Y."/>
            <person name="Saleh O."/>
            <person name="Blanc G."/>
            <person name="Decker E.L."/>
            <person name="van Gessel N."/>
            <person name="Grimwood J."/>
            <person name="Hayes R.D."/>
            <person name="Graham S.W."/>
            <person name="Gunter L.E."/>
            <person name="McDaniel S.F."/>
            <person name="Hoernstein S.N.W."/>
            <person name="Larsson A."/>
            <person name="Li F.W."/>
            <person name="Perroud P.F."/>
            <person name="Phillips J."/>
            <person name="Ranjan P."/>
            <person name="Rokshar D.S."/>
            <person name="Rothfels C.J."/>
            <person name="Schneider L."/>
            <person name="Shu S."/>
            <person name="Stevenson D.W."/>
            <person name="Thummler F."/>
            <person name="Tillich M."/>
            <person name="Villarreal Aguilar J.C."/>
            <person name="Widiez T."/>
            <person name="Wong G.K."/>
            <person name="Wymore A."/>
            <person name="Zhang Y."/>
            <person name="Zimmer A.D."/>
            <person name="Quatrano R.S."/>
            <person name="Mayer K.F.X."/>
            <person name="Goodstein D."/>
            <person name="Casacuberta J.M."/>
            <person name="Vandepoele K."/>
            <person name="Reski R."/>
            <person name="Cuming A.C."/>
            <person name="Tuskan G.A."/>
            <person name="Maumus F."/>
            <person name="Salse J."/>
            <person name="Schmutz J."/>
            <person name="Rensing S.A."/>
        </authorList>
    </citation>
    <scope>NUCLEOTIDE SEQUENCE [LARGE SCALE GENOMIC DNA]</scope>
    <source>
        <strain evidence="10 11">cv. Gransden 2004</strain>
    </source>
</reference>
<evidence type="ECO:0000256" key="1">
    <source>
        <dbReference type="ARBA" id="ARBA00005694"/>
    </source>
</evidence>
<feature type="domain" description="GATA-type" evidence="8">
    <location>
        <begin position="288"/>
        <end position="324"/>
    </location>
</feature>
<dbReference type="AlphaFoldDB" id="A0A2K1K036"/>
<dbReference type="EnsemblPlants" id="Pp3c10_22600V3.1">
    <property type="protein sequence ID" value="Pp3c10_22600V3.1"/>
    <property type="gene ID" value="Pp3c10_22600"/>
</dbReference>
<evidence type="ECO:0000313" key="9">
    <source>
        <dbReference type="EMBL" id="PNR47141.1"/>
    </source>
</evidence>
<dbReference type="Pfam" id="PF00320">
    <property type="entry name" value="GATA"/>
    <property type="match status" value="1"/>
</dbReference>
<organism evidence="9">
    <name type="scientific">Physcomitrium patens</name>
    <name type="common">Spreading-leaved earth moss</name>
    <name type="synonym">Physcomitrella patens</name>
    <dbReference type="NCBI Taxonomy" id="3218"/>
    <lineage>
        <taxon>Eukaryota</taxon>
        <taxon>Viridiplantae</taxon>
        <taxon>Streptophyta</taxon>
        <taxon>Embryophyta</taxon>
        <taxon>Bryophyta</taxon>
        <taxon>Bryophytina</taxon>
        <taxon>Bryopsida</taxon>
        <taxon>Funariidae</taxon>
        <taxon>Funariales</taxon>
        <taxon>Funariaceae</taxon>
        <taxon>Physcomitrium</taxon>
    </lineage>
</organism>
<feature type="region of interest" description="Disordered" evidence="7">
    <location>
        <begin position="224"/>
        <end position="294"/>
    </location>
</feature>
<dbReference type="InterPro" id="IPR013088">
    <property type="entry name" value="Znf_NHR/GATA"/>
</dbReference>
<dbReference type="Gene3D" id="3.30.50.10">
    <property type="entry name" value="Erythroid Transcription Factor GATA-1, subunit A"/>
    <property type="match status" value="1"/>
</dbReference>
<keyword evidence="3 6" id="KW-0863">Zinc-finger</keyword>
<dbReference type="InterPro" id="IPR051140">
    <property type="entry name" value="GATA_TF"/>
</dbReference>
<feature type="compositionally biased region" description="Low complexity" evidence="7">
    <location>
        <begin position="255"/>
        <end position="279"/>
    </location>
</feature>
<dbReference type="Proteomes" id="UP000006727">
    <property type="component" value="Chromosome 10"/>
</dbReference>
<feature type="compositionally biased region" description="Low complexity" evidence="7">
    <location>
        <begin position="155"/>
        <end position="171"/>
    </location>
</feature>
<dbReference type="OMA" id="CLHCATQ"/>
<evidence type="ECO:0000256" key="6">
    <source>
        <dbReference type="PROSITE-ProRule" id="PRU00094"/>
    </source>
</evidence>
<dbReference type="GeneID" id="112287282"/>
<dbReference type="SMART" id="SM00401">
    <property type="entry name" value="ZnF_GATA"/>
    <property type="match status" value="1"/>
</dbReference>
<evidence type="ECO:0000256" key="5">
    <source>
        <dbReference type="ARBA" id="ARBA00023159"/>
    </source>
</evidence>
<dbReference type="FunFam" id="3.30.50.10:FF:000018">
    <property type="entry name" value="GATA transcription factor"/>
    <property type="match status" value="1"/>
</dbReference>
<dbReference type="PROSITE" id="PS50114">
    <property type="entry name" value="GATA_ZN_FINGER_2"/>
    <property type="match status" value="1"/>
</dbReference>
<keyword evidence="11" id="KW-1185">Reference proteome</keyword>
<keyword evidence="4" id="KW-0862">Zinc</keyword>
<feature type="region of interest" description="Disordered" evidence="7">
    <location>
        <begin position="154"/>
        <end position="194"/>
    </location>
</feature>
<dbReference type="EnsemblPlants" id="Pp3c10_22600V3.2">
    <property type="protein sequence ID" value="Pp3c10_22600V3.2"/>
    <property type="gene ID" value="Pp3c10_22600"/>
</dbReference>
<dbReference type="GO" id="GO:0005634">
    <property type="term" value="C:nucleus"/>
    <property type="evidence" value="ECO:0000318"/>
    <property type="project" value="GO_Central"/>
</dbReference>
<name>A0A2K1K036_PHYPA</name>
<dbReference type="GO" id="GO:0000976">
    <property type="term" value="F:transcription cis-regulatory region binding"/>
    <property type="evidence" value="ECO:0000318"/>
    <property type="project" value="GO_Central"/>
</dbReference>
<dbReference type="InterPro" id="IPR000679">
    <property type="entry name" value="Znf_GATA"/>
</dbReference>
<protein>
    <recommendedName>
        <fullName evidence="8">GATA-type domain-containing protein</fullName>
    </recommendedName>
</protein>
<dbReference type="KEGG" id="ppp:112287282"/>
<dbReference type="PANTHER" id="PTHR45658:SF18">
    <property type="entry name" value="PROTEIN GAT2"/>
    <property type="match status" value="1"/>
</dbReference>
<evidence type="ECO:0000313" key="11">
    <source>
        <dbReference type="Proteomes" id="UP000006727"/>
    </source>
</evidence>
<dbReference type="Gramene" id="Pp3c10_22600V3.2">
    <property type="protein sequence ID" value="Pp3c10_22600V3.2"/>
    <property type="gene ID" value="Pp3c10_22600"/>
</dbReference>